<protein>
    <recommendedName>
        <fullName evidence="5">LPXTG cell wall anchor domain-containing protein</fullName>
    </recommendedName>
</protein>
<feature type="signal peptide" evidence="2">
    <location>
        <begin position="1"/>
        <end position="30"/>
    </location>
</feature>
<gene>
    <name evidence="3" type="ORF">HNR30_008488</name>
</gene>
<feature type="compositionally biased region" description="Low complexity" evidence="1">
    <location>
        <begin position="380"/>
        <end position="394"/>
    </location>
</feature>
<organism evidence="3 4">
    <name type="scientific">Nonomuraea soli</name>
    <dbReference type="NCBI Taxonomy" id="1032476"/>
    <lineage>
        <taxon>Bacteria</taxon>
        <taxon>Bacillati</taxon>
        <taxon>Actinomycetota</taxon>
        <taxon>Actinomycetes</taxon>
        <taxon>Streptosporangiales</taxon>
        <taxon>Streptosporangiaceae</taxon>
        <taxon>Nonomuraea</taxon>
    </lineage>
</organism>
<dbReference type="RefSeq" id="WP_181615809.1">
    <property type="nucleotide sequence ID" value="NZ_BAABAM010000010.1"/>
</dbReference>
<dbReference type="Gene3D" id="2.60.120.260">
    <property type="entry name" value="Galactose-binding domain-like"/>
    <property type="match status" value="1"/>
</dbReference>
<proteinExistence type="predicted"/>
<feature type="chain" id="PRO_5030926274" description="LPXTG cell wall anchor domain-containing protein" evidence="2">
    <location>
        <begin position="31"/>
        <end position="456"/>
    </location>
</feature>
<evidence type="ECO:0000313" key="3">
    <source>
        <dbReference type="EMBL" id="MBA2897092.1"/>
    </source>
</evidence>
<name>A0A7W0CTJ7_9ACTN</name>
<feature type="region of interest" description="Disordered" evidence="1">
    <location>
        <begin position="375"/>
        <end position="394"/>
    </location>
</feature>
<keyword evidence="2" id="KW-0732">Signal</keyword>
<dbReference type="EMBL" id="JACDUR010000010">
    <property type="protein sequence ID" value="MBA2897092.1"/>
    <property type="molecule type" value="Genomic_DNA"/>
</dbReference>
<sequence length="456" mass="47117">MSRMRLALLASAVGLSSAVAVIAVSGPAVADTSLIVKYHCVGGVAGALGVDVEAAVTPKVEPGPKLRIDWALTYLGQRRFGSPGYFAAGSQLNLQGTVNLTGAWNGELRPASTTAQDALKPGDFLKAPAGLSDAGSIEKTGTIRITPTGLAVRFTPAEGEVMVNNNEAPPVKYTGTWWHKGPQRGIEDHLNDVQETATKDASAKLTFVGTQVTYVGRRAPGLSPIKVLLDGQPVTDPLVEPGKDESGEPMTGTTAKQDLWTSPELEYGEHTIEVINTQDGTAFLDAFRVKTGKVLNPPQHDEATCTPIGTVNSIDITVTGASPSPTSTPTGTGTPTSTPTSTATSTPTSTATTTPPTTGGRNPNIQAPEHVIVNHGGRESTSTGTPTPTAGPTATKYVKAQVRKVPTGGVASGEAPETPLEPYLLLGGGAMLLFSSTAGGLMLRRRRAAQAKEVSA</sequence>
<feature type="region of interest" description="Disordered" evidence="1">
    <location>
        <begin position="316"/>
        <end position="366"/>
    </location>
</feature>
<keyword evidence="4" id="KW-1185">Reference proteome</keyword>
<dbReference type="AlphaFoldDB" id="A0A7W0CTJ7"/>
<accession>A0A7W0CTJ7</accession>
<reference evidence="3 4" key="1">
    <citation type="submission" date="2020-07" db="EMBL/GenBank/DDBJ databases">
        <title>Genomic Encyclopedia of Type Strains, Phase IV (KMG-IV): sequencing the most valuable type-strain genomes for metagenomic binning, comparative biology and taxonomic classification.</title>
        <authorList>
            <person name="Goeker M."/>
        </authorList>
    </citation>
    <scope>NUCLEOTIDE SEQUENCE [LARGE SCALE GENOMIC DNA]</scope>
    <source>
        <strain evidence="3 4">DSM 45533</strain>
    </source>
</reference>
<evidence type="ECO:0000256" key="2">
    <source>
        <dbReference type="SAM" id="SignalP"/>
    </source>
</evidence>
<evidence type="ECO:0000256" key="1">
    <source>
        <dbReference type="SAM" id="MobiDB-lite"/>
    </source>
</evidence>
<evidence type="ECO:0000313" key="4">
    <source>
        <dbReference type="Proteomes" id="UP000530928"/>
    </source>
</evidence>
<comment type="caution">
    <text evidence="3">The sequence shown here is derived from an EMBL/GenBank/DDBJ whole genome shotgun (WGS) entry which is preliminary data.</text>
</comment>
<evidence type="ECO:0008006" key="5">
    <source>
        <dbReference type="Google" id="ProtNLM"/>
    </source>
</evidence>
<dbReference type="Proteomes" id="UP000530928">
    <property type="component" value="Unassembled WGS sequence"/>
</dbReference>
<feature type="compositionally biased region" description="Low complexity" evidence="1">
    <location>
        <begin position="319"/>
        <end position="360"/>
    </location>
</feature>